<dbReference type="AlphaFoldDB" id="A0A645ECS3"/>
<sequence length="54" mass="6425">MVQRIFGIAELFRRGRRQVGLQRQSIEIAVRGEHGEHFRYGEMFADQIGRIFFD</sequence>
<comment type="caution">
    <text evidence="1">The sequence shown here is derived from an EMBL/GenBank/DDBJ whole genome shotgun (WGS) entry which is preliminary data.</text>
</comment>
<name>A0A645ECS3_9ZZZZ</name>
<dbReference type="EMBL" id="VSSQ01045243">
    <property type="protein sequence ID" value="MPM99129.1"/>
    <property type="molecule type" value="Genomic_DNA"/>
</dbReference>
<proteinExistence type="predicted"/>
<evidence type="ECO:0000313" key="1">
    <source>
        <dbReference type="EMBL" id="MPM99129.1"/>
    </source>
</evidence>
<gene>
    <name evidence="1" type="ORF">SDC9_146320</name>
</gene>
<protein>
    <submittedName>
        <fullName evidence="1">Uncharacterized protein</fullName>
    </submittedName>
</protein>
<accession>A0A645ECS3</accession>
<organism evidence="1">
    <name type="scientific">bioreactor metagenome</name>
    <dbReference type="NCBI Taxonomy" id="1076179"/>
    <lineage>
        <taxon>unclassified sequences</taxon>
        <taxon>metagenomes</taxon>
        <taxon>ecological metagenomes</taxon>
    </lineage>
</organism>
<reference evidence="1" key="1">
    <citation type="submission" date="2019-08" db="EMBL/GenBank/DDBJ databases">
        <authorList>
            <person name="Kucharzyk K."/>
            <person name="Murdoch R.W."/>
            <person name="Higgins S."/>
            <person name="Loffler F."/>
        </authorList>
    </citation>
    <scope>NUCLEOTIDE SEQUENCE</scope>
</reference>